<sequence length="239" mass="24990">PLLDDGPDVGGTAVDGHVHDASDVTGTFLDNVEYGDVRSYNWDGGSDLSAVDPVATGGYLWDASEGAFQSSSRGYFGVAARYLQLGIHPVTGRLTFIFEDDNVVGPGIMAVGAEGGAAQSYLSWEPPYRAGAGFGRTQMALLDYSPTEGDGTDVAVWSVWDVNVGTYSLWYTADNCLVLGDDPNTYLKWEGADNWGIYMGGTKILDLTATGPDIPAGDLSIGGVGLNDVIGDGTEGATL</sequence>
<proteinExistence type="predicted"/>
<feature type="non-terminal residue" evidence="1">
    <location>
        <position position="239"/>
    </location>
</feature>
<organism evidence="1">
    <name type="scientific">marine sediment metagenome</name>
    <dbReference type="NCBI Taxonomy" id="412755"/>
    <lineage>
        <taxon>unclassified sequences</taxon>
        <taxon>metagenomes</taxon>
        <taxon>ecological metagenomes</taxon>
    </lineage>
</organism>
<name>X0XK59_9ZZZZ</name>
<dbReference type="AlphaFoldDB" id="X0XK59"/>
<protein>
    <submittedName>
        <fullName evidence="1">Uncharacterized protein</fullName>
    </submittedName>
</protein>
<feature type="non-terminal residue" evidence="1">
    <location>
        <position position="1"/>
    </location>
</feature>
<accession>X0XK59</accession>
<reference evidence="1" key="1">
    <citation type="journal article" date="2014" name="Front. Microbiol.">
        <title>High frequency of phylogenetically diverse reductive dehalogenase-homologous genes in deep subseafloor sedimentary metagenomes.</title>
        <authorList>
            <person name="Kawai M."/>
            <person name="Futagami T."/>
            <person name="Toyoda A."/>
            <person name="Takaki Y."/>
            <person name="Nishi S."/>
            <person name="Hori S."/>
            <person name="Arai W."/>
            <person name="Tsubouchi T."/>
            <person name="Morono Y."/>
            <person name="Uchiyama I."/>
            <person name="Ito T."/>
            <person name="Fujiyama A."/>
            <person name="Inagaki F."/>
            <person name="Takami H."/>
        </authorList>
    </citation>
    <scope>NUCLEOTIDE SEQUENCE</scope>
    <source>
        <strain evidence="1">Expedition CK06-06</strain>
    </source>
</reference>
<dbReference type="EMBL" id="BARS01049814">
    <property type="protein sequence ID" value="GAG37018.1"/>
    <property type="molecule type" value="Genomic_DNA"/>
</dbReference>
<comment type="caution">
    <text evidence="1">The sequence shown here is derived from an EMBL/GenBank/DDBJ whole genome shotgun (WGS) entry which is preliminary data.</text>
</comment>
<gene>
    <name evidence="1" type="ORF">S01H1_74452</name>
</gene>
<evidence type="ECO:0000313" key="1">
    <source>
        <dbReference type="EMBL" id="GAG37018.1"/>
    </source>
</evidence>